<evidence type="ECO:0000256" key="1">
    <source>
        <dbReference type="ARBA" id="ARBA00004196"/>
    </source>
</evidence>
<keyword evidence="4" id="KW-1133">Transmembrane helix</keyword>
<keyword evidence="3" id="KW-0676">Redox-active center</keyword>
<feature type="transmembrane region" description="Helical" evidence="4">
    <location>
        <begin position="12"/>
        <end position="33"/>
    </location>
</feature>
<evidence type="ECO:0000256" key="4">
    <source>
        <dbReference type="SAM" id="Phobius"/>
    </source>
</evidence>
<dbReference type="InterPro" id="IPR050553">
    <property type="entry name" value="Thioredoxin_ResA/DsbE_sf"/>
</dbReference>
<sequence>MKITKEQISNGIWILAILLILFTPIGFHVRVWVNKVVAVVVSPGTVNKNEQSVLEDYHWDLVDREGNKMNLISHKGKVVLINVWATWCPPCVAELPGFADLYKDYGDKVVFAFVANDDEDKVSAFLDKKEYDLPVYFQASYTPKVLASNSIPVTYILDKEGNIVVNKTGAANWNSDKTRALLDNLLVE</sequence>
<dbReference type="InterPro" id="IPR013766">
    <property type="entry name" value="Thioredoxin_domain"/>
</dbReference>
<gene>
    <name evidence="6" type="ORF">MACH07_02710</name>
</gene>
<dbReference type="GO" id="GO:0017004">
    <property type="term" value="P:cytochrome complex assembly"/>
    <property type="evidence" value="ECO:0007669"/>
    <property type="project" value="UniProtKB-KW"/>
</dbReference>
<evidence type="ECO:0000256" key="2">
    <source>
        <dbReference type="ARBA" id="ARBA00022748"/>
    </source>
</evidence>
<dbReference type="GO" id="GO:0016491">
    <property type="term" value="F:oxidoreductase activity"/>
    <property type="evidence" value="ECO:0007669"/>
    <property type="project" value="InterPro"/>
</dbReference>
<dbReference type="CDD" id="cd02966">
    <property type="entry name" value="TlpA_like_family"/>
    <property type="match status" value="1"/>
</dbReference>
<dbReference type="EMBL" id="AP027268">
    <property type="protein sequence ID" value="BDW91439.1"/>
    <property type="molecule type" value="Genomic_DNA"/>
</dbReference>
<dbReference type="Pfam" id="PF08534">
    <property type="entry name" value="Redoxin"/>
    <property type="match status" value="1"/>
</dbReference>
<keyword evidence="7" id="KW-1185">Reference proteome</keyword>
<evidence type="ECO:0000259" key="5">
    <source>
        <dbReference type="PROSITE" id="PS51352"/>
    </source>
</evidence>
<dbReference type="PANTHER" id="PTHR42852">
    <property type="entry name" value="THIOL:DISULFIDE INTERCHANGE PROTEIN DSBE"/>
    <property type="match status" value="1"/>
</dbReference>
<feature type="domain" description="Thioredoxin" evidence="5">
    <location>
        <begin position="31"/>
        <end position="187"/>
    </location>
</feature>
<protein>
    <recommendedName>
        <fullName evidence="5">Thioredoxin domain-containing protein</fullName>
    </recommendedName>
</protein>
<evidence type="ECO:0000256" key="3">
    <source>
        <dbReference type="ARBA" id="ARBA00023284"/>
    </source>
</evidence>
<dbReference type="Gene3D" id="3.40.30.10">
    <property type="entry name" value="Glutaredoxin"/>
    <property type="match status" value="1"/>
</dbReference>
<evidence type="ECO:0000313" key="7">
    <source>
        <dbReference type="Proteomes" id="UP001330184"/>
    </source>
</evidence>
<dbReference type="AlphaFoldDB" id="A0AA48HKY2"/>
<dbReference type="InterPro" id="IPR017937">
    <property type="entry name" value="Thioredoxin_CS"/>
</dbReference>
<reference evidence="6 7" key="1">
    <citation type="submission" date="2023-01" db="EMBL/GenBank/DDBJ databases">
        <title>Complete genome sequence of Muricauda aquimarina strain IFOP_LL357.</title>
        <authorList>
            <person name="Gajardo G."/>
            <person name="Ueki S."/>
            <person name="Maruyama F."/>
        </authorList>
    </citation>
    <scope>NUCLEOTIDE SEQUENCE [LARGE SCALE GENOMIC DNA]</scope>
    <source>
        <strain evidence="6 7">IFOP_LL357</strain>
    </source>
</reference>
<dbReference type="InterPro" id="IPR013740">
    <property type="entry name" value="Redoxin"/>
</dbReference>
<keyword evidence="4" id="KW-0812">Transmembrane</keyword>
<keyword evidence="4" id="KW-0472">Membrane</keyword>
<dbReference type="SUPFAM" id="SSF52833">
    <property type="entry name" value="Thioredoxin-like"/>
    <property type="match status" value="1"/>
</dbReference>
<dbReference type="RefSeq" id="WP_338195981.1">
    <property type="nucleotide sequence ID" value="NZ_AP027268.1"/>
</dbReference>
<proteinExistence type="predicted"/>
<evidence type="ECO:0000313" key="6">
    <source>
        <dbReference type="EMBL" id="BDW91439.1"/>
    </source>
</evidence>
<comment type="subcellular location">
    <subcellularLocation>
        <location evidence="1">Cell envelope</location>
    </subcellularLocation>
</comment>
<dbReference type="PANTHER" id="PTHR42852:SF17">
    <property type="entry name" value="THIOREDOXIN-LIKE PROTEIN HI_1115"/>
    <property type="match status" value="1"/>
</dbReference>
<dbReference type="InterPro" id="IPR036249">
    <property type="entry name" value="Thioredoxin-like_sf"/>
</dbReference>
<dbReference type="PROSITE" id="PS51352">
    <property type="entry name" value="THIOREDOXIN_2"/>
    <property type="match status" value="1"/>
</dbReference>
<organism evidence="6 7">
    <name type="scientific">Flagellimonas marinaquae</name>
    <dbReference type="NCBI Taxonomy" id="254955"/>
    <lineage>
        <taxon>Bacteria</taxon>
        <taxon>Pseudomonadati</taxon>
        <taxon>Bacteroidota</taxon>
        <taxon>Flavobacteriia</taxon>
        <taxon>Flavobacteriales</taxon>
        <taxon>Flavobacteriaceae</taxon>
        <taxon>Flagellimonas</taxon>
    </lineage>
</organism>
<accession>A0AA48HKY2</accession>
<dbReference type="GO" id="GO:0030313">
    <property type="term" value="C:cell envelope"/>
    <property type="evidence" value="ECO:0007669"/>
    <property type="project" value="UniProtKB-SubCell"/>
</dbReference>
<keyword evidence="2" id="KW-0201">Cytochrome c-type biogenesis</keyword>
<dbReference type="Proteomes" id="UP001330184">
    <property type="component" value="Chromosome"/>
</dbReference>
<name>A0AA48HKY2_9FLAO</name>
<dbReference type="PROSITE" id="PS00194">
    <property type="entry name" value="THIOREDOXIN_1"/>
    <property type="match status" value="1"/>
</dbReference>